<evidence type="ECO:0008006" key="4">
    <source>
        <dbReference type="Google" id="ProtNLM"/>
    </source>
</evidence>
<keyword evidence="3" id="KW-1185">Reference proteome</keyword>
<dbReference type="CDD" id="cd07361">
    <property type="entry name" value="MEMO_like"/>
    <property type="match status" value="1"/>
</dbReference>
<dbReference type="Proteomes" id="UP000094236">
    <property type="component" value="Unassembled WGS sequence"/>
</dbReference>
<dbReference type="OrthoDB" id="417112at2759"/>
<dbReference type="NCBIfam" id="TIGR04336">
    <property type="entry name" value="AmmeMemoSam_B"/>
    <property type="match status" value="1"/>
</dbReference>
<accession>A0A1E4TTQ2</accession>
<dbReference type="Pfam" id="PF01875">
    <property type="entry name" value="Memo"/>
    <property type="match status" value="1"/>
</dbReference>
<comment type="similarity">
    <text evidence="1">Belongs to the MEMO1 family.</text>
</comment>
<evidence type="ECO:0000313" key="2">
    <source>
        <dbReference type="EMBL" id="ODV95126.1"/>
    </source>
</evidence>
<organism evidence="2 3">
    <name type="scientific">Pachysolen tannophilus NRRL Y-2460</name>
    <dbReference type="NCBI Taxonomy" id="669874"/>
    <lineage>
        <taxon>Eukaryota</taxon>
        <taxon>Fungi</taxon>
        <taxon>Dikarya</taxon>
        <taxon>Ascomycota</taxon>
        <taxon>Saccharomycotina</taxon>
        <taxon>Pichiomycetes</taxon>
        <taxon>Pachysolenaceae</taxon>
        <taxon>Pachysolen</taxon>
    </lineage>
</organism>
<gene>
    <name evidence="2" type="ORF">PACTADRAFT_49874</name>
</gene>
<dbReference type="STRING" id="669874.A0A1E4TTQ2"/>
<dbReference type="AlphaFoldDB" id="A0A1E4TTQ2"/>
<protein>
    <recommendedName>
        <fullName evidence="4">MEMO1 family protein</fullName>
    </recommendedName>
</protein>
<dbReference type="GO" id="GO:0005737">
    <property type="term" value="C:cytoplasm"/>
    <property type="evidence" value="ECO:0007669"/>
    <property type="project" value="EnsemblFungi"/>
</dbReference>
<evidence type="ECO:0000256" key="1">
    <source>
        <dbReference type="ARBA" id="ARBA00006315"/>
    </source>
</evidence>
<dbReference type="Gene3D" id="3.40.830.10">
    <property type="entry name" value="LigB-like"/>
    <property type="match status" value="1"/>
</dbReference>
<dbReference type="GO" id="GO:0005634">
    <property type="term" value="C:nucleus"/>
    <property type="evidence" value="ECO:0007669"/>
    <property type="project" value="EnsemblFungi"/>
</dbReference>
<evidence type="ECO:0000313" key="3">
    <source>
        <dbReference type="Proteomes" id="UP000094236"/>
    </source>
</evidence>
<reference evidence="3" key="1">
    <citation type="submission" date="2016-05" db="EMBL/GenBank/DDBJ databases">
        <title>Comparative genomics of biotechnologically important yeasts.</title>
        <authorList>
            <consortium name="DOE Joint Genome Institute"/>
            <person name="Riley R."/>
            <person name="Haridas S."/>
            <person name="Wolfe K.H."/>
            <person name="Lopes M.R."/>
            <person name="Hittinger C.T."/>
            <person name="Goker M."/>
            <person name="Salamov A."/>
            <person name="Wisecaver J."/>
            <person name="Long T.M."/>
            <person name="Aerts A.L."/>
            <person name="Barry K."/>
            <person name="Choi C."/>
            <person name="Clum A."/>
            <person name="Coughlan A.Y."/>
            <person name="Deshpande S."/>
            <person name="Douglass A.P."/>
            <person name="Hanson S.J."/>
            <person name="Klenk H.-P."/>
            <person name="Labutti K."/>
            <person name="Lapidus A."/>
            <person name="Lindquist E."/>
            <person name="Lipzen A."/>
            <person name="Meier-Kolthoff J.P."/>
            <person name="Ohm R.A."/>
            <person name="Otillar R.P."/>
            <person name="Pangilinan J."/>
            <person name="Peng Y."/>
            <person name="Rokas A."/>
            <person name="Rosa C.A."/>
            <person name="Scheuner C."/>
            <person name="Sibirny A.A."/>
            <person name="Slot J.C."/>
            <person name="Stielow J.B."/>
            <person name="Sun H."/>
            <person name="Kurtzman C.P."/>
            <person name="Blackwell M."/>
            <person name="Grigoriev I.V."/>
            <person name="Jeffries T.W."/>
        </authorList>
    </citation>
    <scope>NUCLEOTIDE SEQUENCE [LARGE SCALE GENOMIC DNA]</scope>
    <source>
        <strain evidence="3">NRRL Y-2460</strain>
    </source>
</reference>
<name>A0A1E4TTQ2_PACTA</name>
<sequence length="317" mass="36119">MSIRAATHAGSWYNASESRLTRQMDNFLSNVKEEAIPGNRILIGPHAGYTYAGQTLAETYASWDISNVKRVFIMGPSHFVFFKNCVMLSNCEYYQTPFGDLEVDTKIVEQFISKDKNFFKTMSLDIDEEEHSFEMHLPFVYRMTQNNPQKPKIIPIMISHSSKDFENKLADYLLPFFEDNSNTFVISSDFCHWGSRFNYTSYLKGGDLKKIISLNYSSNINSNFPIYKSIEMLDKEAMKVISSGSYKDWKDYIAYTGNTVCGERPIGVLLNIIEKYKKLKGISGKQGNFKWLGYAQSGSVVDVDDSSVSYASGYCVI</sequence>
<dbReference type="InterPro" id="IPR002737">
    <property type="entry name" value="MEMO1_fam"/>
</dbReference>
<dbReference type="PANTHER" id="PTHR11060">
    <property type="entry name" value="PROTEIN MEMO1"/>
    <property type="match status" value="1"/>
</dbReference>
<dbReference type="PANTHER" id="PTHR11060:SF0">
    <property type="entry name" value="PROTEIN MEMO1"/>
    <property type="match status" value="1"/>
</dbReference>
<dbReference type="EMBL" id="KV454014">
    <property type="protein sequence ID" value="ODV95126.1"/>
    <property type="molecule type" value="Genomic_DNA"/>
</dbReference>
<dbReference type="HAMAP" id="MF_00055">
    <property type="entry name" value="MEMO1"/>
    <property type="match status" value="1"/>
</dbReference>
<proteinExistence type="inferred from homology"/>